<accession>A0A0A9E7L3</accession>
<feature type="compositionally biased region" description="Basic residues" evidence="1">
    <location>
        <begin position="530"/>
        <end position="540"/>
    </location>
</feature>
<dbReference type="Pfam" id="PF05623">
    <property type="entry name" value="DUF789"/>
    <property type="match status" value="1"/>
</dbReference>
<dbReference type="PANTHER" id="PTHR32010">
    <property type="entry name" value="PHOTOSYSTEM II STABILITY/ASSEMBLY FACTOR HCF136, CHLOROPLASTIC"/>
    <property type="match status" value="1"/>
</dbReference>
<dbReference type="EMBL" id="GBRH01202882">
    <property type="protein sequence ID" value="JAD95013.1"/>
    <property type="molecule type" value="Transcribed_RNA"/>
</dbReference>
<organism evidence="2">
    <name type="scientific">Arundo donax</name>
    <name type="common">Giant reed</name>
    <name type="synonym">Donax arundinaceus</name>
    <dbReference type="NCBI Taxonomy" id="35708"/>
    <lineage>
        <taxon>Eukaryota</taxon>
        <taxon>Viridiplantae</taxon>
        <taxon>Streptophyta</taxon>
        <taxon>Embryophyta</taxon>
        <taxon>Tracheophyta</taxon>
        <taxon>Spermatophyta</taxon>
        <taxon>Magnoliopsida</taxon>
        <taxon>Liliopsida</taxon>
        <taxon>Poales</taxon>
        <taxon>Poaceae</taxon>
        <taxon>PACMAD clade</taxon>
        <taxon>Arundinoideae</taxon>
        <taxon>Arundineae</taxon>
        <taxon>Arundo</taxon>
    </lineage>
</organism>
<evidence type="ECO:0000313" key="2">
    <source>
        <dbReference type="EMBL" id="JAD95013.1"/>
    </source>
</evidence>
<feature type="compositionally biased region" description="Basic and acidic residues" evidence="1">
    <location>
        <begin position="168"/>
        <end position="182"/>
    </location>
</feature>
<dbReference type="PANTHER" id="PTHR32010:SF18">
    <property type="entry name" value="DUF789 FAMILY PROTEIN"/>
    <property type="match status" value="1"/>
</dbReference>
<feature type="region of interest" description="Disordered" evidence="1">
    <location>
        <begin position="431"/>
        <end position="561"/>
    </location>
</feature>
<feature type="region of interest" description="Disordered" evidence="1">
    <location>
        <begin position="112"/>
        <end position="210"/>
    </location>
</feature>
<feature type="compositionally biased region" description="Basic residues" evidence="1">
    <location>
        <begin position="183"/>
        <end position="205"/>
    </location>
</feature>
<sequence length="1190" mass="132166">MPCALEVVDTRLQNTAHIRCNRSFDKNIGNHFSKGQLIRKPVSVRPENRDTALTILPLEHNSDRKLVPFLSDIQEVNTVSSLTSGAPGTEGLELLSAQPRILYWLGQPYERNMHGQSDSSNPISNGSPHGGSTLRQSRHGRNICNSSTAVSPGHVVAKKSSRPVNDTLRSDSDILHDDDKPPKRSPKKKGNKKGKQYKQTIRKKPSSASDITCEENTYDVSQVEVLPTNLLADKLSETTSSASLFVKEAQLGKDDGENNNDYVEGDTMLTLSTLGTDEMDGSECTGSSNDARGMRLSYSCVPYLNYGSNTTDSLEFDGSTFAEHGLGEESNSYQKLLCAYPSLDGTDSFFSRPTNDNSGNYSVNFEARLTVRDDNRRHHLQPGLSTGLNNVRMRGHLTGRHLNATHAEDTNDSFGRSSCCSMNVTDTSGHTERVQCSSEACSSKTSLLSSRRSNRRSGKTPSYSDLPVSNRAVGANRHRSSGKDSSAVWQKVEKNDKNISRAGHTSDSPIQDKSAQEDTSKGVQQDSTKHRAKHNQRRKACKQESLSETVETESTKEEEEALNSCQIFSRSIYKKQESFLRQQRSSSSKQSSESSKTYYAPKNGITKVPKDYLQQEGLPMLHLVHVKDIGDKPTLNSCSAEEVILTAVGSNRSTEANENSQSGIEKVALQAASNEPHISITVEDPHSLCPENKGTSTSWSSRNLCIDPCAAETEEARCVKLTTENSPEESCKLYSVAGHLSQKWVPVGKKEGCNVIHLDVSEASVVEDSIQDNDISDSVGPASTNDEDSKLTCEITSEPNSSEHVDLKCKAYNGTKTGYSKIREAICDVYTAQLRVEDIQFCIGRPLADFEQFIYSASPVVHCSPSPAVSKSYLQECVKDGLSLHRTPDITLSSVWQWYEEPGCYGLEVKAQDFRRSKGFCNSNCQFTTYFVPYLSAVQLFGHHKRTNGGSIDREAIDREAIDMDMTCETSPSLNTPPIFAKLMPPQSNPRNRSSTLFTEDDQQSASGELIFEYFESEQPYWRRQLFDKVNELIAGVKPSNCQISGDPKNLELNLHDLHPASWYCVAWYPIYRIPDGKFQTAFLTYHSLGHWIFGSSSADQAGDAPFVLPVMGLQSYDDKGESWFQMSRSDSEDVESVESQSIETSQVLKERMRTLNQAAAVMSRSDMLKNEQTNRNRHPDFEFFLSRYR</sequence>
<feature type="region of interest" description="Disordered" evidence="1">
    <location>
        <begin position="579"/>
        <end position="602"/>
    </location>
</feature>
<feature type="compositionally biased region" description="Polar residues" evidence="1">
    <location>
        <begin position="114"/>
        <end position="127"/>
    </location>
</feature>
<evidence type="ECO:0000256" key="1">
    <source>
        <dbReference type="SAM" id="MobiDB-lite"/>
    </source>
</evidence>
<feature type="compositionally biased region" description="Polar residues" evidence="1">
    <location>
        <begin position="503"/>
        <end position="513"/>
    </location>
</feature>
<reference evidence="2" key="2">
    <citation type="journal article" date="2015" name="Data Brief">
        <title>Shoot transcriptome of the giant reed, Arundo donax.</title>
        <authorList>
            <person name="Barrero R.A."/>
            <person name="Guerrero F.D."/>
            <person name="Moolhuijzen P."/>
            <person name="Goolsby J.A."/>
            <person name="Tidwell J."/>
            <person name="Bellgard S.E."/>
            <person name="Bellgard M.I."/>
        </authorList>
    </citation>
    <scope>NUCLEOTIDE SEQUENCE</scope>
    <source>
        <tissue evidence="2">Shoot tissue taken approximately 20 cm above the soil surface</tissue>
    </source>
</reference>
<proteinExistence type="predicted"/>
<dbReference type="InterPro" id="IPR008507">
    <property type="entry name" value="DUF789"/>
</dbReference>
<dbReference type="AlphaFoldDB" id="A0A0A9E7L3"/>
<feature type="compositionally biased region" description="Low complexity" evidence="1">
    <location>
        <begin position="579"/>
        <end position="596"/>
    </location>
</feature>
<feature type="compositionally biased region" description="Low complexity" evidence="1">
    <location>
        <begin position="437"/>
        <end position="451"/>
    </location>
</feature>
<reference evidence="2" key="1">
    <citation type="submission" date="2014-09" db="EMBL/GenBank/DDBJ databases">
        <authorList>
            <person name="Magalhaes I.L.F."/>
            <person name="Oliveira U."/>
            <person name="Santos F.R."/>
            <person name="Vidigal T.H.D.A."/>
            <person name="Brescovit A.D."/>
            <person name="Santos A.J."/>
        </authorList>
    </citation>
    <scope>NUCLEOTIDE SEQUENCE</scope>
    <source>
        <tissue evidence="2">Shoot tissue taken approximately 20 cm above the soil surface</tissue>
    </source>
</reference>
<protein>
    <submittedName>
        <fullName evidence="2">Uncharacterized protein</fullName>
    </submittedName>
</protein>
<name>A0A0A9E7L3_ARUDO</name>